<protein>
    <recommendedName>
        <fullName evidence="2">YvlB/LiaX N-terminal domain-containing protein</fullName>
    </recommendedName>
</protein>
<feature type="domain" description="YvlB/LiaX N-terminal" evidence="2">
    <location>
        <begin position="4"/>
        <end position="33"/>
    </location>
</feature>
<name>A0A6M0H659_9CLOT</name>
<dbReference type="RefSeq" id="WP_061994722.1">
    <property type="nucleotide sequence ID" value="NZ_JAAGPU010000031.1"/>
</dbReference>
<evidence type="ECO:0000313" key="3">
    <source>
        <dbReference type="EMBL" id="NEU06027.1"/>
    </source>
</evidence>
<gene>
    <name evidence="3" type="ORF">G3M99_14420</name>
</gene>
<evidence type="ECO:0000313" key="4">
    <source>
        <dbReference type="Proteomes" id="UP000481872"/>
    </source>
</evidence>
<dbReference type="EMBL" id="JAAGPU010000031">
    <property type="protein sequence ID" value="NEU06027.1"/>
    <property type="molecule type" value="Genomic_DNA"/>
</dbReference>
<reference evidence="3 4" key="1">
    <citation type="submission" date="2020-02" db="EMBL/GenBank/DDBJ databases">
        <title>Genome assembly of a novel Clostridium senegalense strain.</title>
        <authorList>
            <person name="Gupta T.B."/>
            <person name="Jauregui R."/>
            <person name="Maclean P."/>
            <person name="Nawarathana A."/>
            <person name="Brightwell G."/>
        </authorList>
    </citation>
    <scope>NUCLEOTIDE SEQUENCE [LARGE SCALE GENOMIC DNA]</scope>
    <source>
        <strain evidence="3 4">AGRFS4</strain>
    </source>
</reference>
<organism evidence="3 4">
    <name type="scientific">Clostridium senegalense</name>
    <dbReference type="NCBI Taxonomy" id="1465809"/>
    <lineage>
        <taxon>Bacteria</taxon>
        <taxon>Bacillati</taxon>
        <taxon>Bacillota</taxon>
        <taxon>Clostridia</taxon>
        <taxon>Eubacteriales</taxon>
        <taxon>Clostridiaceae</taxon>
        <taxon>Clostridium</taxon>
    </lineage>
</organism>
<feature type="coiled-coil region" evidence="1">
    <location>
        <begin position="29"/>
        <end position="65"/>
    </location>
</feature>
<proteinExistence type="predicted"/>
<dbReference type="InterPro" id="IPR053959">
    <property type="entry name" value="YvlB/LiaX_N"/>
</dbReference>
<evidence type="ECO:0000259" key="2">
    <source>
        <dbReference type="Pfam" id="PF22746"/>
    </source>
</evidence>
<sequence length="153" mass="17239">MQTEILRVLKMIEEGKIDAETGASLIASLKNSEEENLEIKDEYDNKNISKKLDETQIQLLKEEGEKFIAETPKNSEIMLYVFVISNDGDKVKIKIPIKFIKLMLAATNKIPSMSKVEDKVDMDLIRNAIDQGITGRIVEVESAEGDIVIVEIK</sequence>
<dbReference type="Proteomes" id="UP000481872">
    <property type="component" value="Unassembled WGS sequence"/>
</dbReference>
<dbReference type="Pfam" id="PF22746">
    <property type="entry name" value="SHOCT-like_DUF2089-C"/>
    <property type="match status" value="1"/>
</dbReference>
<comment type="caution">
    <text evidence="3">The sequence shown here is derived from an EMBL/GenBank/DDBJ whole genome shotgun (WGS) entry which is preliminary data.</text>
</comment>
<keyword evidence="4" id="KW-1185">Reference proteome</keyword>
<dbReference type="AlphaFoldDB" id="A0A6M0H659"/>
<accession>A0A6M0H659</accession>
<keyword evidence="1" id="KW-0175">Coiled coil</keyword>
<evidence type="ECO:0000256" key="1">
    <source>
        <dbReference type="SAM" id="Coils"/>
    </source>
</evidence>